<feature type="coiled-coil region" evidence="1">
    <location>
        <begin position="1434"/>
        <end position="1461"/>
    </location>
</feature>
<evidence type="ECO:0000256" key="2">
    <source>
        <dbReference type="SAM" id="MobiDB-lite"/>
    </source>
</evidence>
<name>A0A024GCH3_9STRA</name>
<organism evidence="3 4">
    <name type="scientific">Albugo candida</name>
    <dbReference type="NCBI Taxonomy" id="65357"/>
    <lineage>
        <taxon>Eukaryota</taxon>
        <taxon>Sar</taxon>
        <taxon>Stramenopiles</taxon>
        <taxon>Oomycota</taxon>
        <taxon>Peronosporomycetes</taxon>
        <taxon>Albuginales</taxon>
        <taxon>Albuginaceae</taxon>
        <taxon>Albugo</taxon>
    </lineage>
</organism>
<dbReference type="PANTHER" id="PTHR39211:SF1">
    <property type="entry name" value="ABNORMAL SPINDLE-LIKE MICROCEPHALY-ASSOCIATED PROTEIN ASH DOMAIN-CONTAINING PROTEIN"/>
    <property type="match status" value="1"/>
</dbReference>
<accession>A0A024GCH3</accession>
<evidence type="ECO:0000313" key="4">
    <source>
        <dbReference type="Proteomes" id="UP000053237"/>
    </source>
</evidence>
<feature type="compositionally biased region" description="Polar residues" evidence="2">
    <location>
        <begin position="30"/>
        <end position="40"/>
    </location>
</feature>
<feature type="region of interest" description="Disordered" evidence="2">
    <location>
        <begin position="534"/>
        <end position="632"/>
    </location>
</feature>
<keyword evidence="1" id="KW-0175">Coiled coil</keyword>
<feature type="compositionally biased region" description="Acidic residues" evidence="2">
    <location>
        <begin position="564"/>
        <end position="578"/>
    </location>
</feature>
<dbReference type="InParanoid" id="A0A024GCH3"/>
<protein>
    <submittedName>
        <fullName evidence="3">Uncharacterized protein</fullName>
    </submittedName>
</protein>
<comment type="caution">
    <text evidence="3">The sequence shown here is derived from an EMBL/GenBank/DDBJ whole genome shotgun (WGS) entry which is preliminary data.</text>
</comment>
<evidence type="ECO:0000256" key="1">
    <source>
        <dbReference type="SAM" id="Coils"/>
    </source>
</evidence>
<dbReference type="Gene3D" id="2.60.40.10">
    <property type="entry name" value="Immunoglobulins"/>
    <property type="match status" value="3"/>
</dbReference>
<dbReference type="InterPro" id="IPR013783">
    <property type="entry name" value="Ig-like_fold"/>
</dbReference>
<feature type="region of interest" description="Disordered" evidence="2">
    <location>
        <begin position="1688"/>
        <end position="1729"/>
    </location>
</feature>
<dbReference type="STRING" id="65357.A0A024GCH3"/>
<feature type="compositionally biased region" description="Acidic residues" evidence="2">
    <location>
        <begin position="595"/>
        <end position="605"/>
    </location>
</feature>
<feature type="compositionally biased region" description="Polar residues" evidence="2">
    <location>
        <begin position="993"/>
        <end position="1003"/>
    </location>
</feature>
<keyword evidence="4" id="KW-1185">Reference proteome</keyword>
<feature type="region of interest" description="Disordered" evidence="2">
    <location>
        <begin position="1"/>
        <end position="40"/>
    </location>
</feature>
<evidence type="ECO:0000313" key="3">
    <source>
        <dbReference type="EMBL" id="CCI44027.1"/>
    </source>
</evidence>
<dbReference type="Proteomes" id="UP000053237">
    <property type="component" value="Unassembled WGS sequence"/>
</dbReference>
<gene>
    <name evidence="3" type="ORF">BN9_048110</name>
</gene>
<dbReference type="OrthoDB" id="252265at2759"/>
<proteinExistence type="predicted"/>
<feature type="compositionally biased region" description="Basic and acidic residues" evidence="2">
    <location>
        <begin position="20"/>
        <end position="29"/>
    </location>
</feature>
<dbReference type="EMBL" id="CAIX01000060">
    <property type="protein sequence ID" value="CCI44027.1"/>
    <property type="molecule type" value="Genomic_DNA"/>
</dbReference>
<feature type="compositionally biased region" description="Polar residues" evidence="2">
    <location>
        <begin position="546"/>
        <end position="562"/>
    </location>
</feature>
<sequence>MARKNRRKDRLNVSMQHSSPKSDHVRNSRQDFASVSNISVPQGRNTEEAVGLVSTLKASQSATEMAANDLIPPHNPIGSVNEPKKHEKDRFIAIHLLSPQSDTIASHCAKKNESLQLGYLYLNDLSDIKMIQIANLTSEFLFVTLKADIREPFVSSKCIYQKENENITNIQQQMPFTELSPEAFKLEDQNYNHAPGTIVKPSAKALLSLTYPHLVKGFNELFNCIGKLESIVLEPFEETRIYVCLCANLQPEKDRFGSKLHTNSSFPCQLAKENKSHLMPKSHHQTFGESDSSEEERIQHQTSCYQLYGELILGATLYDKSGGIDSILSDDEGQEIRIPIQGQACQSLLRLDVKELHFDDCVPGKSYVKDFTIWNCSEIPLLFKLISSHTAFEETMNLIKILDYNTDYDIGDNAVQVVAYGHVRIRVMYRPMEVGERSFEIQVQNLHDSANVRTLKVHTVANKEQHREGLLIRVPGGSLLLSGSKLDFGDCYSGIPTSKTLLLRNTTENVLQVELSSDRPKEVSFELKLHPNRIRSTRSLQPDDYGTSQTELTGEINNSISFGSDEDGDENEAFSFEEDLSRSKRPLSGEFTSGDVDDPDDDFEFDREPSSTQNLPGALRSHATGQDATKSNRCKEVQATYPVAYESGGDSQDWCSPLEDKLESKKGRQLLSSPKNGTGKSNYLVEMIDLPPGVERTIIVWYCPVMSSGSPSDVTIRNSLSGHIDTKNCRLTKQSFRLSFCCFQISGSWQETQSRVHDTSLGKSIHVRARSCTSIVTVSPSILHLGDCNIGELTSGSCVIRNHAELSTVVKPVVTSKVISTVPNEEMVIGPKQTVELKVEIIPRKINSNYSRLISILNLRNKSNSPNVCVRSSNMDAHDVIYHSRFYKLITQSGSAFLNFDCVVMNSVWIQVFDLENITKDVLSLTLRPSDPVKVQLYILQTSIQPSDVNEKAESTEHASKKREQLVVKQPRPSISLGAVFHAVVAAEKLGALTTNSGPTNSASRSNQRVIRRRRSFGSIKEVTNNTKSKRNAVTFGRGIFSKGSTATNKQSSVAETTSAVVLHEQKSHHTTENLTSKDVDAEAANAQRGTRSIDTTNAMDALNSLLELYNRSRNECEAYCRGSTSSTEKEQEIVAMACERSRRLQSLIMEQMLVPIPQNTEKNVRIPATKRQRIVAIFEPSIEPEATLISHTSPSKQTQDHSKLWLEKHKILITLPSDRTPDAHMLNETLSGPLSSTCDTIPKPLVRELLIRSRVGRSILNVNQKNINFGRMTTCSKSSKKLVVQNMTVLPLIYRVEKTGSISSDFLEFKSGEVGVIKAFGSREICFQFQPSLPGPFEEKLKIVNVQDPENYVSVTMKAKVAKPETFKVSYNEQKLSFGRCFLDTKSEEIVIRVRNTSRKRRDYVLQIDPATCFSVATLSPTLFFHMNDAPSAALTQAQEKKLDEELEKLEHKLRIATTKKKNDKIARIQSKIKQVTALISGDQNSLNAEERDCDSSDKTGCTELYDSMNSESDYSDSEFALTSQHRRSLLRMKSLFCDKCKQIGHEVKDGSICPQESTESVNNFFFSLESEAVARIHMRALFQRASPENSKSQNEESFKTDTSMEAPVAGTPYQRISRGRTGKHHSRKDPILTSGYGKLLMYEQQNKDVVKELVYQADISHGIPINEGVHKSTPAKAPLPPISSFLRTKRDLENASCSPKRTELSRNRSRQGAEGKADTYRDHGRKKQLPLDTTPVKLLVRVQEDDFLARLTGSNLLISLEESPVSTSGWTLALDAPHLNPLASSNLLVEASWQPVDVFKNLLQLSSQSLTTSDHLGSLQDDKNVETKLPLTFVLNAQPEKIRLRWKYASVAGYAPSTILSTAISRSLHERICKHSEIKAGRLWFRVLSEPNATLTVKASTSHKAKNQSTQSRYIDVYVGKAIHGRLQVDKQHIDVGEQQHNMTYNGEFVLHNRSTQCVDFILLAKTQYKDKEHTQAHDHDPITTPPNEKASCVTFPQSTGRIKGGSDMTLQFVYVASNLGKQEEQIVIRNLCDRMDSAQITVSVHVIRPVYVRIPELDPEFTGKLNVLNFGHFYITPESYELLVPDSPCRSAKFSKVRRLALHSQVEQTLVLCATSNLKTQCYIFEDAKLQKQASHIAVKGMQTVDLYIAVRPRIPVDALRSGAVREIVGGIRVQIFEHTNELETSPSDMSTANNRSGMVAEFTIKFAGIAGSSLFEVSKQLIDFGTEKRYSKSKHSRAHHGEFDIINISKGLPLHYRLVRSGSRGDYSDDEEALEINLHVTEGEIPPGQMITVSFSVLAHTTGFFQREIRVFNVHSSERVLVVQLILFVDSGAIRTRIVAGNDKNTRRELDTQSLVHFGVVRVVKEEHRACLSEESTSLSTHYRILDHGCAPSAIERRIFGPSLARVIVLSNTSSRPLWVRPLSTIPLTFQSDMTESSVMKSGSTAVNFCSDEMLQAAQIDAQRQYIGIASSTKMHVGQVIVLQPKKEYYLSIRFAQDIILSAETSKIIEAGQLYRFSGMLMIQSFGTASKKIQSSPSQQNYAKGMESSTLKVLNLEGFLGEPKLSLQNDSISLGKFGPFSKWKSPLFDIPIQNTSEITVFFALQYDPSLITIKNVRNAKALPLSEMDTMASKEMVSLQALALRACTEALSLEAENMFVWEVEAAQETLITFQLNWKEAFVPGNYTFDVRIINLLNPSNQQRLKVKASFLAEYLELVMDPENTNEALGTSASTVVYLPPITIPPKRDTHSGHGCNFWFSIRNVYDQDMDITITCRPKRLFTGILEFLIYSRSSNTPLDRLCLKPDEFIDVRVVCRLSSSARLSPNLLEKCQVGEDPTSISSELFDLGKVYLEMRPEGSSCGSEKRKIQICGRILRGRTLSTSVSALHFYAIPVQESESENDPKKLSMQTTILDTTNESDDAELTGVKSEGVSYALRNKMESFWLSNLSESDSVKFVIDSYPIYSSGYRLQVGSNGESMHGIYEYVQAIPTPNYGTIAPLDSLKITVALEQVSADTAMQFLSEVNDSTGDVRHPYEHSGHQLMMQSQLRALRHHPTWRSNSWGADYTAFEKRAPDTYLHLKLIARDVDGDGTSMIGLGCEIDIHVILQGGQSTDMPLALCESTVSSEQQCGGEIVAGSSLGSPDEDLGAQLRANRRSEKSAFVLPIVGTELNQRLASAHDELDVENIDGANVVSQSSWNAQLELRGCTPVSNSKLEHTRYVIDLGQHTVRNGGEIEWEITIECAYEGPGKMSAYTLEPVDFQLRTADVQARSWLRLSRDRGTLTRACAYQTVVLHFLRDAVGVYSTYLVLQNLTNAVDLKIIHVRFEVVTDLNLLRSLSSNLPNGNDADPNLFRVLVSQQYHNSTKRKNRIHELSRYETQEEEEGIGSKKPLQTLVVEYGEVYYYKLYHNHSIVLENASDLHLDFMLSSNARPQELSFSVSPTSFKEISTVTLPAHVRVQVFLHFRPQPQSESFNSVDVVNGAGKSKCINSEDWNREIEMYVSCRLVRDFRETVILRALCKPPQLLVFVSNTDIKFDNNGKYDHQLAELESQSSSHTTLKQHSDSRRKSFLGIVFAVPEAFSWTLETALNIAAQGANARGIDTERYLVVQNTSGEKSAHIAVRNNSLFFRVSIVRLLQNDVDMEVAEFANLPNLPPLCFLLPPLASVVLCVQPDFVSLWKHRQLWDHSIKEHIALYNVNQFAEHYHITTCFSCSNIATYCIPPSVSESYSLSALEDTIAQFLQQYQKIWHMILVQFGDMEKANCINIHDPNGMDANVLDKTTSMQTPTKARSILIASACRLAAILERVDAHLQSHPCVNEMAPLSQMESVDSKECTSAQKDSPMEISESFRKLYFDFYYITDELVWYGVRREGGRTRVLMLANLVYSTVFSHEIFHTFVSLYALTCGDANRQGSINQGYTHLAQVKLANSCNIPLPKTLKPWIQQLGHFLSFFPENQSATKSLRTLYDQLWRI</sequence>
<feature type="region of interest" description="Disordered" evidence="2">
    <location>
        <begin position="993"/>
        <end position="1018"/>
    </location>
</feature>
<feature type="compositionally biased region" description="Basic and acidic residues" evidence="2">
    <location>
        <begin position="1702"/>
        <end position="1724"/>
    </location>
</feature>
<dbReference type="PANTHER" id="PTHR39211">
    <property type="entry name" value="CHROMOSOME 7, WHOLE GENOME SHOTGUN SEQUENCE"/>
    <property type="match status" value="1"/>
</dbReference>
<reference evidence="3 4" key="1">
    <citation type="submission" date="2012-05" db="EMBL/GenBank/DDBJ databases">
        <title>Recombination and specialization in a pathogen metapopulation.</title>
        <authorList>
            <person name="Gardiner A."/>
            <person name="Kemen E."/>
            <person name="Schultz-Larsen T."/>
            <person name="MacLean D."/>
            <person name="Van Oosterhout C."/>
            <person name="Jones J.D.G."/>
        </authorList>
    </citation>
    <scope>NUCLEOTIDE SEQUENCE [LARGE SCALE GENOMIC DNA]</scope>
    <source>
        <strain evidence="3 4">Ac Nc2</strain>
    </source>
</reference>